<feature type="domain" description="EF-hand" evidence="3">
    <location>
        <begin position="49"/>
        <end position="84"/>
    </location>
</feature>
<evidence type="ECO:0000259" key="3">
    <source>
        <dbReference type="PROSITE" id="PS50222"/>
    </source>
</evidence>
<gene>
    <name evidence="4" type="ORF">EDS130_LOCUS11329</name>
    <name evidence="5" type="ORF">XAT740_LOCUS35711</name>
    <name evidence="6" type="ORF">XAT740_LOCUS35759</name>
</gene>
<feature type="domain" description="EF-hand" evidence="3">
    <location>
        <begin position="13"/>
        <end position="48"/>
    </location>
</feature>
<feature type="domain" description="EF-hand" evidence="3">
    <location>
        <begin position="122"/>
        <end position="153"/>
    </location>
</feature>
<dbReference type="AlphaFoldDB" id="A0A815N265"/>
<dbReference type="Proteomes" id="UP000663852">
    <property type="component" value="Unassembled WGS sequence"/>
</dbReference>
<dbReference type="SMART" id="SM00054">
    <property type="entry name" value="EFh"/>
    <property type="match status" value="4"/>
</dbReference>
<evidence type="ECO:0000313" key="7">
    <source>
        <dbReference type="Proteomes" id="UP000663828"/>
    </source>
</evidence>
<dbReference type="EMBL" id="CAJNOR010003613">
    <property type="protein sequence ID" value="CAF1430749.1"/>
    <property type="molecule type" value="Genomic_DNA"/>
</dbReference>
<dbReference type="CDD" id="cd00051">
    <property type="entry name" value="EFh"/>
    <property type="match status" value="2"/>
</dbReference>
<comment type="caution">
    <text evidence="6">The sequence shown here is derived from an EMBL/GenBank/DDBJ whole genome shotgun (WGS) entry which is preliminary data.</text>
</comment>
<sequence length="153" mass="17406">MAEEEQEFQLTDEQVTEIRDAFNIYDRDQKGEIPTSLLGTVMKNLGHNLKPDQLQECIDAVDGDGSGTVDFDEFLALMVKKAKEAEDERELREVFRVFDKNGRGVIDVADLKMIFEALDPDMPEDEIEQIISEVDEDGSGTVDYEEFYKLMTG</sequence>
<dbReference type="FunFam" id="1.10.238.10:FF:000001">
    <property type="entry name" value="Calmodulin 1"/>
    <property type="match status" value="1"/>
</dbReference>
<protein>
    <recommendedName>
        <fullName evidence="3">EF-hand domain-containing protein</fullName>
    </recommendedName>
</protein>
<evidence type="ECO:0000313" key="6">
    <source>
        <dbReference type="EMBL" id="CAF1430749.1"/>
    </source>
</evidence>
<organism evidence="6 7">
    <name type="scientific">Adineta ricciae</name>
    <name type="common">Rotifer</name>
    <dbReference type="NCBI Taxonomy" id="249248"/>
    <lineage>
        <taxon>Eukaryota</taxon>
        <taxon>Metazoa</taxon>
        <taxon>Spiralia</taxon>
        <taxon>Gnathifera</taxon>
        <taxon>Rotifera</taxon>
        <taxon>Eurotatoria</taxon>
        <taxon>Bdelloidea</taxon>
        <taxon>Adinetida</taxon>
        <taxon>Adinetidae</taxon>
        <taxon>Adineta</taxon>
    </lineage>
</organism>
<evidence type="ECO:0000256" key="2">
    <source>
        <dbReference type="ARBA" id="ARBA00022837"/>
    </source>
</evidence>
<dbReference type="InterPro" id="IPR011992">
    <property type="entry name" value="EF-hand-dom_pair"/>
</dbReference>
<dbReference type="InterPro" id="IPR002048">
    <property type="entry name" value="EF_hand_dom"/>
</dbReference>
<dbReference type="EMBL" id="CAJNOR010003605">
    <property type="protein sequence ID" value="CAF1429873.1"/>
    <property type="molecule type" value="Genomic_DNA"/>
</dbReference>
<dbReference type="PANTHER" id="PTHR23048:SF0">
    <property type="entry name" value="CALMODULIN LIKE 3"/>
    <property type="match status" value="1"/>
</dbReference>
<dbReference type="InterPro" id="IPR050230">
    <property type="entry name" value="CALM/Myosin/TropC-like"/>
</dbReference>
<evidence type="ECO:0000313" key="5">
    <source>
        <dbReference type="EMBL" id="CAF1429873.1"/>
    </source>
</evidence>
<keyword evidence="2" id="KW-0106">Calcium</keyword>
<accession>A0A815N265</accession>
<keyword evidence="1" id="KW-0677">Repeat</keyword>
<dbReference type="PROSITE" id="PS00018">
    <property type="entry name" value="EF_HAND_1"/>
    <property type="match status" value="2"/>
</dbReference>
<proteinExistence type="predicted"/>
<evidence type="ECO:0000313" key="4">
    <source>
        <dbReference type="EMBL" id="CAF0931765.1"/>
    </source>
</evidence>
<dbReference type="Gene3D" id="1.10.238.10">
    <property type="entry name" value="EF-hand"/>
    <property type="match status" value="2"/>
</dbReference>
<dbReference type="InterPro" id="IPR018247">
    <property type="entry name" value="EF_Hand_1_Ca_BS"/>
</dbReference>
<dbReference type="OrthoDB" id="26525at2759"/>
<dbReference type="PANTHER" id="PTHR23048">
    <property type="entry name" value="MYOSIN LIGHT CHAIN 1, 3"/>
    <property type="match status" value="1"/>
</dbReference>
<dbReference type="Proteomes" id="UP000663828">
    <property type="component" value="Unassembled WGS sequence"/>
</dbReference>
<evidence type="ECO:0000256" key="1">
    <source>
        <dbReference type="ARBA" id="ARBA00022737"/>
    </source>
</evidence>
<dbReference type="Pfam" id="PF13499">
    <property type="entry name" value="EF-hand_7"/>
    <property type="match status" value="2"/>
</dbReference>
<dbReference type="SUPFAM" id="SSF47473">
    <property type="entry name" value="EF-hand"/>
    <property type="match status" value="1"/>
</dbReference>
<keyword evidence="7" id="KW-1185">Reference proteome</keyword>
<dbReference type="GO" id="GO:0016460">
    <property type="term" value="C:myosin II complex"/>
    <property type="evidence" value="ECO:0007669"/>
    <property type="project" value="TreeGrafter"/>
</dbReference>
<reference evidence="6" key="1">
    <citation type="submission" date="2021-02" db="EMBL/GenBank/DDBJ databases">
        <authorList>
            <person name="Nowell W R."/>
        </authorList>
    </citation>
    <scope>NUCLEOTIDE SEQUENCE</scope>
</reference>
<feature type="domain" description="EF-hand" evidence="3">
    <location>
        <begin position="86"/>
        <end position="121"/>
    </location>
</feature>
<dbReference type="GO" id="GO:0005509">
    <property type="term" value="F:calcium ion binding"/>
    <property type="evidence" value="ECO:0007669"/>
    <property type="project" value="InterPro"/>
</dbReference>
<dbReference type="PROSITE" id="PS50222">
    <property type="entry name" value="EF_HAND_2"/>
    <property type="match status" value="4"/>
</dbReference>
<name>A0A815N265_ADIRI</name>
<dbReference type="EMBL" id="CAJNOJ010000041">
    <property type="protein sequence ID" value="CAF0931765.1"/>
    <property type="molecule type" value="Genomic_DNA"/>
</dbReference>